<reference evidence="15" key="1">
    <citation type="journal article" date="2020" name="bioRxiv">
        <title>Genomic and phenotypic heterogeneity of clinical isolates of the human pathogens Aspergillus fumigatus, Aspergillus lentulus and Aspergillus fumigatiaffinis.</title>
        <authorList>
            <person name="dos Santos R.A.C."/>
            <person name="Steenwyk J.L."/>
            <person name="Rivero-Menendez O."/>
            <person name="Mead M.E."/>
            <person name="Silva L.P."/>
            <person name="Bastos R.W."/>
            <person name="Alastruey-Izquierdo A."/>
            <person name="Goldman G.H."/>
            <person name="Rokas A."/>
        </authorList>
    </citation>
    <scope>NUCLEOTIDE SEQUENCE</scope>
    <source>
        <strain evidence="15">CNM-CM8927</strain>
    </source>
</reference>
<evidence type="ECO:0000256" key="10">
    <source>
        <dbReference type="ARBA" id="ARBA00023277"/>
    </source>
</evidence>
<dbReference type="InterPro" id="IPR022085">
    <property type="entry name" value="OpdG"/>
</dbReference>
<comment type="catalytic activity">
    <reaction evidence="1">
        <text>Eliminative cleavage of (1-&gt;4)-alpha-D-galacturonan to give oligosaccharides with 4-deoxy-alpha-D-galact-4-enuronosyl groups at their non-reducing ends.</text>
        <dbReference type="EC" id="4.2.2.2"/>
    </reaction>
</comment>
<keyword evidence="7 14" id="KW-0732">Signal</keyword>
<keyword evidence="9" id="KW-0456">Lyase</keyword>
<evidence type="ECO:0000256" key="5">
    <source>
        <dbReference type="ARBA" id="ARBA00012272"/>
    </source>
</evidence>
<dbReference type="InterPro" id="IPR004898">
    <property type="entry name" value="Pectate_lyase_PlyH/PlyE-like"/>
</dbReference>
<dbReference type="InterPro" id="IPR012334">
    <property type="entry name" value="Pectin_lyas_fold"/>
</dbReference>
<reference evidence="15" key="2">
    <citation type="submission" date="2020-04" db="EMBL/GenBank/DDBJ databases">
        <authorList>
            <person name="Santos R.A.C."/>
            <person name="Steenwyk J.L."/>
            <person name="Rivero-Menendez O."/>
            <person name="Mead M.E."/>
            <person name="Silva L.P."/>
            <person name="Bastos R.W."/>
            <person name="Alastruey-Izquierdo A."/>
            <person name="Goldman G.H."/>
            <person name="Rokas A."/>
        </authorList>
    </citation>
    <scope>NUCLEOTIDE SEQUENCE</scope>
    <source>
        <strain evidence="15">CNM-CM8927</strain>
    </source>
</reference>
<keyword evidence="8" id="KW-0106">Calcium</keyword>
<evidence type="ECO:0000313" key="15">
    <source>
        <dbReference type="EMBL" id="KAF4209828.1"/>
    </source>
</evidence>
<comment type="caution">
    <text evidence="15">The sequence shown here is derived from an EMBL/GenBank/DDBJ whole genome shotgun (WGS) entry which is preliminary data.</text>
</comment>
<evidence type="ECO:0000256" key="8">
    <source>
        <dbReference type="ARBA" id="ARBA00022837"/>
    </source>
</evidence>
<dbReference type="Pfam" id="PF12311">
    <property type="entry name" value="DUF3632"/>
    <property type="match status" value="1"/>
</dbReference>
<dbReference type="EMBL" id="JAAAPU010000002">
    <property type="protein sequence ID" value="KAF4209828.1"/>
    <property type="molecule type" value="Genomic_DNA"/>
</dbReference>
<evidence type="ECO:0000256" key="12">
    <source>
        <dbReference type="ARBA" id="ARBA00023326"/>
    </source>
</evidence>
<keyword evidence="10" id="KW-0119">Carbohydrate metabolism</keyword>
<sequence length="415" mass="45389">MYQKSLLFSLLATSALAQFPIPKSQGSVTFDEPYEVAAGKTYDGGYKTYGRGVSCTGQSEGGQDDTVFIIQEGGTLKNAIIGSDQIEGVYCLGACTIENVWWEAVCEDALSLKGGSGPYNIIGGGAQGADDKVIQHNSGGQVNIDGFTVYDFGKLYRSCGNCDEQHARTVTIKNVVANSGKTLVGINSNLGDTASIDSSTCATDVKKICVEYKGNDTGDEPEEIPYHHPSQIKLARFMEELTRPPKFSTELSEPNALYMLGQRFKKSLPDLYNGPGEDAPQEWPNLNAFFAHEASTHIRPHQPHFVIWTLRHIRDTRRAATAVFSLKGIRDQEITAAAQYILWDGQELFKHVLCSDSIEDRKSWEPGLLKAAGEDSGLSDECRKVSTRAANLMEALEANFPVLDPRYTSPAQIVK</sequence>
<accession>A0AAN5YWC3</accession>
<comment type="subcellular location">
    <subcellularLocation>
        <location evidence="3">Secreted</location>
    </subcellularLocation>
</comment>
<dbReference type="EC" id="4.2.2.2" evidence="5"/>
<comment type="cofactor">
    <cofactor evidence="2">
        <name>Ca(2+)</name>
        <dbReference type="ChEBI" id="CHEBI:29108"/>
    </cofactor>
</comment>
<dbReference type="PANTHER" id="PTHR33407:SF11">
    <property type="entry name" value="PECTATE LYASE H-RELATED"/>
    <property type="match status" value="1"/>
</dbReference>
<dbReference type="InterPro" id="IPR011050">
    <property type="entry name" value="Pectin_lyase_fold/virulence"/>
</dbReference>
<evidence type="ECO:0000256" key="3">
    <source>
        <dbReference type="ARBA" id="ARBA00004613"/>
    </source>
</evidence>
<dbReference type="AlphaFoldDB" id="A0AAN5YWC3"/>
<evidence type="ECO:0000313" key="16">
    <source>
        <dbReference type="Proteomes" id="UP000649114"/>
    </source>
</evidence>
<evidence type="ECO:0000256" key="14">
    <source>
        <dbReference type="SAM" id="SignalP"/>
    </source>
</evidence>
<protein>
    <recommendedName>
        <fullName evidence="5">pectate lyase</fullName>
        <ecNumber evidence="5">4.2.2.2</ecNumber>
    </recommendedName>
</protein>
<comment type="function">
    <text evidence="13">Pectinolytic enzyme consist of four classes of enzymes: pectin lyase, polygalacturonase, pectin methylesterase and rhamnogalacturonase. Among pectinolytic enzymes, pectin lyase is the most important in depolymerization of pectin, since it cleaves internal glycosidic bonds of highly methylated pectins. Favors pectate, the anion, over pectin, the methyl ester.</text>
</comment>
<evidence type="ECO:0000256" key="4">
    <source>
        <dbReference type="ARBA" id="ARBA00006463"/>
    </source>
</evidence>
<dbReference type="GO" id="GO:0005576">
    <property type="term" value="C:extracellular region"/>
    <property type="evidence" value="ECO:0007669"/>
    <property type="project" value="UniProtKB-SubCell"/>
</dbReference>
<dbReference type="Pfam" id="PF03211">
    <property type="entry name" value="Pectate_lyase"/>
    <property type="match status" value="1"/>
</dbReference>
<evidence type="ECO:0000256" key="6">
    <source>
        <dbReference type="ARBA" id="ARBA00022525"/>
    </source>
</evidence>
<dbReference type="Proteomes" id="UP000649114">
    <property type="component" value="Unassembled WGS sequence"/>
</dbReference>
<comment type="similarity">
    <text evidence="4">Belongs to the polysaccharide lyase 3 family.</text>
</comment>
<evidence type="ECO:0000256" key="2">
    <source>
        <dbReference type="ARBA" id="ARBA00001913"/>
    </source>
</evidence>
<evidence type="ECO:0000256" key="1">
    <source>
        <dbReference type="ARBA" id="ARBA00000695"/>
    </source>
</evidence>
<gene>
    <name evidence="15" type="ORF">CNMCM8927_005031</name>
</gene>
<organism evidence="15 16">
    <name type="scientific">Aspergillus lentulus</name>
    <dbReference type="NCBI Taxonomy" id="293939"/>
    <lineage>
        <taxon>Eukaryota</taxon>
        <taxon>Fungi</taxon>
        <taxon>Dikarya</taxon>
        <taxon>Ascomycota</taxon>
        <taxon>Pezizomycotina</taxon>
        <taxon>Eurotiomycetes</taxon>
        <taxon>Eurotiomycetidae</taxon>
        <taxon>Eurotiales</taxon>
        <taxon>Aspergillaceae</taxon>
        <taxon>Aspergillus</taxon>
        <taxon>Aspergillus subgen. Fumigati</taxon>
    </lineage>
</organism>
<keyword evidence="11" id="KW-0961">Cell wall biogenesis/degradation</keyword>
<dbReference type="GO" id="GO:0030570">
    <property type="term" value="F:pectate lyase activity"/>
    <property type="evidence" value="ECO:0007669"/>
    <property type="project" value="UniProtKB-EC"/>
</dbReference>
<dbReference type="Gene3D" id="2.160.20.10">
    <property type="entry name" value="Single-stranded right-handed beta-helix, Pectin lyase-like"/>
    <property type="match status" value="1"/>
</dbReference>
<dbReference type="SUPFAM" id="SSF51126">
    <property type="entry name" value="Pectin lyase-like"/>
    <property type="match status" value="1"/>
</dbReference>
<feature type="chain" id="PRO_5043002380" description="pectate lyase" evidence="14">
    <location>
        <begin position="18"/>
        <end position="415"/>
    </location>
</feature>
<feature type="signal peptide" evidence="14">
    <location>
        <begin position="1"/>
        <end position="17"/>
    </location>
</feature>
<evidence type="ECO:0000256" key="7">
    <source>
        <dbReference type="ARBA" id="ARBA00022729"/>
    </source>
</evidence>
<dbReference type="GO" id="GO:0045490">
    <property type="term" value="P:pectin catabolic process"/>
    <property type="evidence" value="ECO:0007669"/>
    <property type="project" value="TreeGrafter"/>
</dbReference>
<dbReference type="PANTHER" id="PTHR33407">
    <property type="entry name" value="PECTATE LYASE F-RELATED"/>
    <property type="match status" value="1"/>
</dbReference>
<keyword evidence="12" id="KW-0624">Polysaccharide degradation</keyword>
<keyword evidence="6" id="KW-0964">Secreted</keyword>
<evidence type="ECO:0000256" key="13">
    <source>
        <dbReference type="ARBA" id="ARBA00025679"/>
    </source>
</evidence>
<evidence type="ECO:0000256" key="11">
    <source>
        <dbReference type="ARBA" id="ARBA00023316"/>
    </source>
</evidence>
<dbReference type="GO" id="GO:0071555">
    <property type="term" value="P:cell wall organization"/>
    <property type="evidence" value="ECO:0007669"/>
    <property type="project" value="UniProtKB-KW"/>
</dbReference>
<name>A0AAN5YWC3_ASPLE</name>
<evidence type="ECO:0000256" key="9">
    <source>
        <dbReference type="ARBA" id="ARBA00023239"/>
    </source>
</evidence>
<proteinExistence type="inferred from homology"/>